<dbReference type="STRING" id="355548.SAMN04487945_1372"/>
<dbReference type="Proteomes" id="UP000198518">
    <property type="component" value="Unassembled WGS sequence"/>
</dbReference>
<dbReference type="PANTHER" id="PTHR22777:SF17">
    <property type="entry name" value="UPF0053 PROTEIN SLL0260"/>
    <property type="match status" value="1"/>
</dbReference>
<keyword evidence="3" id="KW-0472">Membrane</keyword>
<feature type="transmembrane region" description="Helical" evidence="3">
    <location>
        <begin position="92"/>
        <end position="112"/>
    </location>
</feature>
<feature type="transmembrane region" description="Helical" evidence="3">
    <location>
        <begin position="61"/>
        <end position="85"/>
    </location>
</feature>
<evidence type="ECO:0000313" key="6">
    <source>
        <dbReference type="Proteomes" id="UP000198518"/>
    </source>
</evidence>
<evidence type="ECO:0000256" key="2">
    <source>
        <dbReference type="ARBA" id="ARBA00023122"/>
    </source>
</evidence>
<dbReference type="OrthoDB" id="326790at2157"/>
<organism evidence="5 6">
    <name type="scientific">Halobacterium jilantaiense</name>
    <dbReference type="NCBI Taxonomy" id="355548"/>
    <lineage>
        <taxon>Archaea</taxon>
        <taxon>Methanobacteriati</taxon>
        <taxon>Methanobacteriota</taxon>
        <taxon>Stenosarchaea group</taxon>
        <taxon>Halobacteria</taxon>
        <taxon>Halobacteriales</taxon>
        <taxon>Halobacteriaceae</taxon>
        <taxon>Halobacterium</taxon>
    </lineage>
</organism>
<feature type="transmembrane region" description="Helical" evidence="3">
    <location>
        <begin position="132"/>
        <end position="150"/>
    </location>
</feature>
<keyword evidence="3" id="KW-0812">Transmembrane</keyword>
<dbReference type="PROSITE" id="PS51846">
    <property type="entry name" value="CNNM"/>
    <property type="match status" value="1"/>
</dbReference>
<dbReference type="EMBL" id="FOJA01000001">
    <property type="protein sequence ID" value="SEW08882.1"/>
    <property type="molecule type" value="Genomic_DNA"/>
</dbReference>
<dbReference type="AlphaFoldDB" id="A0A1I0P3Y5"/>
<evidence type="ECO:0000313" key="5">
    <source>
        <dbReference type="EMBL" id="SEW08882.1"/>
    </source>
</evidence>
<name>A0A1I0P3Y5_9EURY</name>
<keyword evidence="1" id="KW-0677">Repeat</keyword>
<feature type="domain" description="CNNM transmembrane" evidence="4">
    <location>
        <begin position="2"/>
        <end position="171"/>
    </location>
</feature>
<dbReference type="RefSeq" id="WP_089668603.1">
    <property type="nucleotide sequence ID" value="NZ_FOJA01000001.1"/>
</dbReference>
<keyword evidence="6" id="KW-1185">Reference proteome</keyword>
<evidence type="ECO:0000256" key="1">
    <source>
        <dbReference type="ARBA" id="ARBA00022737"/>
    </source>
</evidence>
<dbReference type="PANTHER" id="PTHR22777">
    <property type="entry name" value="HEMOLYSIN-RELATED"/>
    <property type="match status" value="1"/>
</dbReference>
<keyword evidence="2" id="KW-0129">CBS domain</keyword>
<keyword evidence="3" id="KW-1133">Transmembrane helix</keyword>
<gene>
    <name evidence="5" type="ORF">SAMN04487945_1372</name>
</gene>
<dbReference type="Pfam" id="PF01595">
    <property type="entry name" value="CNNM"/>
    <property type="match status" value="1"/>
</dbReference>
<dbReference type="InterPro" id="IPR002550">
    <property type="entry name" value="CNNM"/>
</dbReference>
<accession>A0A1I0P3Y5</accession>
<sequence length="171" mass="17940">MVDATVLSSLAGVAVLLAVSAFFSSTEIALFSLSDDRIAELAGGDVRGEDLADLRADPHRLLVTILVGNNVVNIAISSILTVLLVAYLPPQLAVAGTTLAATTLVLVCGEILPKSWGLANAESWALRVAKPMRYVGLLLWPLTVVFDTLTRGLSGATGGSPDIERELLDDE</sequence>
<protein>
    <recommendedName>
        <fullName evidence="4">CNNM transmembrane domain-containing protein</fullName>
    </recommendedName>
</protein>
<evidence type="ECO:0000256" key="3">
    <source>
        <dbReference type="SAM" id="Phobius"/>
    </source>
</evidence>
<reference evidence="5 6" key="1">
    <citation type="submission" date="2016-10" db="EMBL/GenBank/DDBJ databases">
        <authorList>
            <person name="de Groot N.N."/>
        </authorList>
    </citation>
    <scope>NUCLEOTIDE SEQUENCE [LARGE SCALE GENOMIC DNA]</scope>
    <source>
        <strain evidence="5 6">CGMCC 1.5337</strain>
    </source>
</reference>
<proteinExistence type="predicted"/>
<evidence type="ECO:0000259" key="4">
    <source>
        <dbReference type="PROSITE" id="PS51846"/>
    </source>
</evidence>